<dbReference type="GO" id="GO:0005886">
    <property type="term" value="C:plasma membrane"/>
    <property type="evidence" value="ECO:0007669"/>
    <property type="project" value="UniProtKB-SubCell"/>
</dbReference>
<feature type="signal peptide" evidence="9">
    <location>
        <begin position="1"/>
        <end position="25"/>
    </location>
</feature>
<reference evidence="13" key="1">
    <citation type="submission" date="2025-08" db="UniProtKB">
        <authorList>
            <consortium name="RefSeq"/>
        </authorList>
    </citation>
    <scope>IDENTIFICATION</scope>
    <source>
        <strain evidence="13">MV-25-SWS-2005</strain>
        <tissue evidence="13">Whole body</tissue>
    </source>
</reference>
<feature type="domain" description="Peptidase M13 C-terminal" evidence="10">
    <location>
        <begin position="480"/>
        <end position="675"/>
    </location>
</feature>
<comment type="cofactor">
    <cofactor evidence="1">
        <name>Zn(2+)</name>
        <dbReference type="ChEBI" id="CHEBI:29105"/>
    </cofactor>
</comment>
<dbReference type="Pfam" id="PF05649">
    <property type="entry name" value="Peptidase_M13_N"/>
    <property type="match status" value="1"/>
</dbReference>
<evidence type="ECO:0000313" key="13">
    <source>
        <dbReference type="RefSeq" id="XP_001354443.3"/>
    </source>
</evidence>
<dbReference type="FunCoup" id="A0A6I8UF43">
    <property type="interactions" value="34"/>
</dbReference>
<dbReference type="PRINTS" id="PR00786">
    <property type="entry name" value="NEPRILYSIN"/>
</dbReference>
<dbReference type="CDD" id="cd08662">
    <property type="entry name" value="M13"/>
    <property type="match status" value="1"/>
</dbReference>
<dbReference type="Pfam" id="PF01431">
    <property type="entry name" value="Peptidase_M13"/>
    <property type="match status" value="1"/>
</dbReference>
<evidence type="ECO:0000259" key="10">
    <source>
        <dbReference type="Pfam" id="PF01431"/>
    </source>
</evidence>
<dbReference type="InterPro" id="IPR018497">
    <property type="entry name" value="Peptidase_M13_C"/>
</dbReference>
<dbReference type="AlphaFoldDB" id="A0A6I8UF43"/>
<name>A0A6I8UF43_DROPS</name>
<sequence length="676" mass="76191">MKLPRITLSCLGLLLLLGHWHFGEASESGWDGEQDCQRLMVNDMDTGEASCENFHQHACGNWYANSTQRGFGAHDRRSQWAALHKKRLVQHFGGLSLKAESNHLATFYGSCMSGLQSLRVYTEALERRAYWPLLNTSSAFASANDAAFDWVAANAGLRRFGAQGLWRLLVQPNWQAADQSIFYLLPPGFELLGGNSMSEFLYQRYLKNLLMELGLRVRRASALAERLVKFERDLRDLLPADVEQTLVLREPQSLSQLDQQLPQLQIRRYFDLLLQGLSSGATEKLLVVADLEYLSRLQRLLGRTDSADPLVLSTWLLLQLPAHFELHLHDDEKLNVRQRHCLEQLSQLLPRQLSQLQIRLSLGDDPVAYEALVLRVQRLFDRLQLQFERQLNETDVFEADRSTQTLAIQKLRDMRLVLPQIVPEEKPVSRPLSSNYDENLLQLSQSRAMAEFRQVVDCQDQICGDSPPVEGFGLDPLSVNAYYRLKQNAIELPLGLLTSPLLQRCSNTIDQEARQAGGMGSILGHEMVHAFDYDGINYDATGQLANGQWPPRAIVRFGLRAGCYLGARYSNATLTINENIADTEGLRLAFEAYRHHSAYRGVTDPRGLKTFFVAFAQNWCGNAPSSGGDSSNAGTGQHAAHSERVNNVLGNFPEFLEIFQCKAASQMSPSEKCRIW</sequence>
<dbReference type="Gene3D" id="3.40.390.10">
    <property type="entry name" value="Collagenase (Catalytic Domain)"/>
    <property type="match status" value="1"/>
</dbReference>
<keyword evidence="6" id="KW-0378">Hydrolase</keyword>
<keyword evidence="8" id="KW-0482">Metalloprotease</keyword>
<dbReference type="InterPro" id="IPR008753">
    <property type="entry name" value="Peptidase_M13_N"/>
</dbReference>
<dbReference type="RefSeq" id="XP_001354443.3">
    <property type="nucleotide sequence ID" value="XM_001354407.4"/>
</dbReference>
<dbReference type="PROSITE" id="PS51885">
    <property type="entry name" value="NEPRILYSIN"/>
    <property type="match status" value="1"/>
</dbReference>
<keyword evidence="12" id="KW-1185">Reference proteome</keyword>
<dbReference type="InterPro" id="IPR000718">
    <property type="entry name" value="Peptidase_M13"/>
</dbReference>
<evidence type="ECO:0000256" key="8">
    <source>
        <dbReference type="ARBA" id="ARBA00023049"/>
    </source>
</evidence>
<dbReference type="PANTHER" id="PTHR11733">
    <property type="entry name" value="ZINC METALLOPROTEASE FAMILY M13 NEPRILYSIN-RELATED"/>
    <property type="match status" value="1"/>
</dbReference>
<protein>
    <submittedName>
        <fullName evidence="13">Endothelin-converting enzyme 2</fullName>
    </submittedName>
</protein>
<evidence type="ECO:0000256" key="2">
    <source>
        <dbReference type="ARBA" id="ARBA00004401"/>
    </source>
</evidence>
<dbReference type="Proteomes" id="UP000001819">
    <property type="component" value="Chromosome X"/>
</dbReference>
<accession>A0A6I8UF43</accession>
<keyword evidence="9" id="KW-0732">Signal</keyword>
<keyword evidence="5" id="KW-0479">Metal-binding</keyword>
<evidence type="ECO:0000256" key="3">
    <source>
        <dbReference type="ARBA" id="ARBA00007357"/>
    </source>
</evidence>
<dbReference type="InParanoid" id="A0A6I8UF43"/>
<dbReference type="PANTHER" id="PTHR11733:SF238">
    <property type="entry name" value="FI07649P-RELATED"/>
    <property type="match status" value="1"/>
</dbReference>
<dbReference type="InterPro" id="IPR042089">
    <property type="entry name" value="Peptidase_M13_dom_2"/>
</dbReference>
<feature type="domain" description="Peptidase M13 N-terminal" evidence="11">
    <location>
        <begin position="51"/>
        <end position="415"/>
    </location>
</feature>
<comment type="similarity">
    <text evidence="3">Belongs to the peptidase M13 family.</text>
</comment>
<dbReference type="GO" id="GO:0004222">
    <property type="term" value="F:metalloendopeptidase activity"/>
    <property type="evidence" value="ECO:0007669"/>
    <property type="project" value="InterPro"/>
</dbReference>
<dbReference type="Gene3D" id="1.10.1380.10">
    <property type="entry name" value="Neutral endopeptidase , domain2"/>
    <property type="match status" value="1"/>
</dbReference>
<dbReference type="SUPFAM" id="SSF55486">
    <property type="entry name" value="Metalloproteases ('zincins'), catalytic domain"/>
    <property type="match status" value="1"/>
</dbReference>
<evidence type="ECO:0000256" key="1">
    <source>
        <dbReference type="ARBA" id="ARBA00001947"/>
    </source>
</evidence>
<keyword evidence="4" id="KW-0645">Protease</keyword>
<gene>
    <name evidence="13" type="primary">Nep6</name>
</gene>
<dbReference type="KEGG" id="dpo:4814304"/>
<keyword evidence="7" id="KW-0862">Zinc</keyword>
<feature type="chain" id="PRO_5026309726" evidence="9">
    <location>
        <begin position="26"/>
        <end position="676"/>
    </location>
</feature>
<evidence type="ECO:0000256" key="5">
    <source>
        <dbReference type="ARBA" id="ARBA00022723"/>
    </source>
</evidence>
<evidence type="ECO:0000256" key="9">
    <source>
        <dbReference type="SAM" id="SignalP"/>
    </source>
</evidence>
<organism evidence="12 13">
    <name type="scientific">Drosophila pseudoobscura pseudoobscura</name>
    <name type="common">Fruit fly</name>
    <dbReference type="NCBI Taxonomy" id="46245"/>
    <lineage>
        <taxon>Eukaryota</taxon>
        <taxon>Metazoa</taxon>
        <taxon>Ecdysozoa</taxon>
        <taxon>Arthropoda</taxon>
        <taxon>Hexapoda</taxon>
        <taxon>Insecta</taxon>
        <taxon>Pterygota</taxon>
        <taxon>Neoptera</taxon>
        <taxon>Endopterygota</taxon>
        <taxon>Diptera</taxon>
        <taxon>Brachycera</taxon>
        <taxon>Muscomorpha</taxon>
        <taxon>Ephydroidea</taxon>
        <taxon>Drosophilidae</taxon>
        <taxon>Drosophila</taxon>
        <taxon>Sophophora</taxon>
    </lineage>
</organism>
<dbReference type="GO" id="GO:0016485">
    <property type="term" value="P:protein processing"/>
    <property type="evidence" value="ECO:0007669"/>
    <property type="project" value="TreeGrafter"/>
</dbReference>
<evidence type="ECO:0000259" key="11">
    <source>
        <dbReference type="Pfam" id="PF05649"/>
    </source>
</evidence>
<evidence type="ECO:0000256" key="4">
    <source>
        <dbReference type="ARBA" id="ARBA00022670"/>
    </source>
</evidence>
<evidence type="ECO:0000313" key="12">
    <source>
        <dbReference type="Proteomes" id="UP000001819"/>
    </source>
</evidence>
<proteinExistence type="inferred from homology"/>
<dbReference type="InterPro" id="IPR024079">
    <property type="entry name" value="MetalloPept_cat_dom_sf"/>
</dbReference>
<evidence type="ECO:0000256" key="7">
    <source>
        <dbReference type="ARBA" id="ARBA00022833"/>
    </source>
</evidence>
<evidence type="ECO:0000256" key="6">
    <source>
        <dbReference type="ARBA" id="ARBA00022801"/>
    </source>
</evidence>
<dbReference type="GO" id="GO:0046872">
    <property type="term" value="F:metal ion binding"/>
    <property type="evidence" value="ECO:0007669"/>
    <property type="project" value="UniProtKB-KW"/>
</dbReference>
<comment type="subcellular location">
    <subcellularLocation>
        <location evidence="2">Cell membrane</location>
        <topology evidence="2">Single-pass type II membrane protein</topology>
    </subcellularLocation>
</comment>